<evidence type="ECO:0000256" key="1">
    <source>
        <dbReference type="SAM" id="Phobius"/>
    </source>
</evidence>
<protein>
    <submittedName>
        <fullName evidence="2">Uncharacterized protein</fullName>
    </submittedName>
</protein>
<organism evidence="2">
    <name type="scientific">Lepeophtheirus salmonis</name>
    <name type="common">Salmon louse</name>
    <name type="synonym">Caligus salmonis</name>
    <dbReference type="NCBI Taxonomy" id="72036"/>
    <lineage>
        <taxon>Eukaryota</taxon>
        <taxon>Metazoa</taxon>
        <taxon>Ecdysozoa</taxon>
        <taxon>Arthropoda</taxon>
        <taxon>Crustacea</taxon>
        <taxon>Multicrustacea</taxon>
        <taxon>Hexanauplia</taxon>
        <taxon>Copepoda</taxon>
        <taxon>Siphonostomatoida</taxon>
        <taxon>Caligidae</taxon>
        <taxon>Lepeophtheirus</taxon>
    </lineage>
</organism>
<keyword evidence="1" id="KW-0472">Membrane</keyword>
<dbReference type="AlphaFoldDB" id="A0A0K2TGW1"/>
<sequence length="75" mass="8560">MAIKNYFLEALVYILIASLYSLVKLSFFITARVIGTLVTALEDKLKQDVVHPGYSFLYLILSKVHNRHTSLQTVM</sequence>
<dbReference type="EMBL" id="HACA01007922">
    <property type="protein sequence ID" value="CDW25283.1"/>
    <property type="molecule type" value="Transcribed_RNA"/>
</dbReference>
<keyword evidence="1" id="KW-1133">Transmembrane helix</keyword>
<keyword evidence="1" id="KW-0812">Transmembrane</keyword>
<accession>A0A0K2TGW1</accession>
<proteinExistence type="predicted"/>
<evidence type="ECO:0000313" key="2">
    <source>
        <dbReference type="EMBL" id="CDW25283.1"/>
    </source>
</evidence>
<reference evidence="2" key="1">
    <citation type="submission" date="2014-05" db="EMBL/GenBank/DDBJ databases">
        <authorList>
            <person name="Chronopoulou M."/>
        </authorList>
    </citation>
    <scope>NUCLEOTIDE SEQUENCE</scope>
    <source>
        <tissue evidence="2">Whole organism</tissue>
    </source>
</reference>
<feature type="transmembrane region" description="Helical" evidence="1">
    <location>
        <begin position="6"/>
        <end position="23"/>
    </location>
</feature>
<name>A0A0K2TGW1_LEPSM</name>